<keyword evidence="1" id="KW-0812">Transmembrane</keyword>
<dbReference type="PANTHER" id="PTHR30373:SF2">
    <property type="entry name" value="UPF0603 PROTEIN YGCG"/>
    <property type="match status" value="1"/>
</dbReference>
<dbReference type="InterPro" id="IPR007621">
    <property type="entry name" value="TPM_dom"/>
</dbReference>
<dbReference type="Pfam" id="PF04536">
    <property type="entry name" value="TPM_phosphatase"/>
    <property type="match status" value="1"/>
</dbReference>
<evidence type="ECO:0000256" key="1">
    <source>
        <dbReference type="SAM" id="Phobius"/>
    </source>
</evidence>
<accession>T1CK78</accession>
<evidence type="ECO:0000259" key="2">
    <source>
        <dbReference type="Pfam" id="PF04536"/>
    </source>
</evidence>
<feature type="domain" description="TPM" evidence="2">
    <location>
        <begin position="2"/>
        <end position="72"/>
    </location>
</feature>
<feature type="transmembrane region" description="Helical" evidence="1">
    <location>
        <begin position="95"/>
        <end position="113"/>
    </location>
</feature>
<name>T1CK78_9ZZZZ</name>
<reference evidence="3" key="2">
    <citation type="journal article" date="2014" name="ISME J.">
        <title>Microbial stratification in low pH oxic and suboxic macroscopic growths along an acid mine drainage.</title>
        <authorList>
            <person name="Mendez-Garcia C."/>
            <person name="Mesa V."/>
            <person name="Sprenger R.R."/>
            <person name="Richter M."/>
            <person name="Diez M.S."/>
            <person name="Solano J."/>
            <person name="Bargiela R."/>
            <person name="Golyshina O.V."/>
            <person name="Manteca A."/>
            <person name="Ramos J.L."/>
            <person name="Gallego J.R."/>
            <person name="Llorente I."/>
            <person name="Martins Dos Santos V.A."/>
            <person name="Jensen O.N."/>
            <person name="Pelaez A.I."/>
            <person name="Sanchez J."/>
            <person name="Ferrer M."/>
        </authorList>
    </citation>
    <scope>NUCLEOTIDE SEQUENCE</scope>
</reference>
<keyword evidence="1" id="KW-1133">Transmembrane helix</keyword>
<reference evidence="3" key="1">
    <citation type="submission" date="2013-08" db="EMBL/GenBank/DDBJ databases">
        <authorList>
            <person name="Mendez C."/>
            <person name="Richter M."/>
            <person name="Ferrer M."/>
            <person name="Sanchez J."/>
        </authorList>
    </citation>
    <scope>NUCLEOTIDE SEQUENCE</scope>
</reference>
<dbReference type="PANTHER" id="PTHR30373">
    <property type="entry name" value="UPF0603 PROTEIN YGCG"/>
    <property type="match status" value="1"/>
</dbReference>
<keyword evidence="1" id="KW-0472">Membrane</keyword>
<protein>
    <submittedName>
        <fullName evidence="3">Membrane protein containing DUF477</fullName>
    </submittedName>
</protein>
<comment type="caution">
    <text evidence="3">The sequence shown here is derived from an EMBL/GenBank/DDBJ whole genome shotgun (WGS) entry which is preliminary data.</text>
</comment>
<dbReference type="EMBL" id="AUZZ01000510">
    <property type="protein sequence ID" value="EQD67779.1"/>
    <property type="molecule type" value="Genomic_DNA"/>
</dbReference>
<organism evidence="3">
    <name type="scientific">mine drainage metagenome</name>
    <dbReference type="NCBI Taxonomy" id="410659"/>
    <lineage>
        <taxon>unclassified sequences</taxon>
        <taxon>metagenomes</taxon>
        <taxon>ecological metagenomes</taxon>
    </lineage>
</organism>
<dbReference type="Gene3D" id="3.10.310.50">
    <property type="match status" value="1"/>
</dbReference>
<feature type="transmembrane region" description="Helical" evidence="1">
    <location>
        <begin position="133"/>
        <end position="153"/>
    </location>
</feature>
<gene>
    <name evidence="3" type="ORF">B2A_00651</name>
</gene>
<sequence>MGRHWGIGQKGKDNGVLFTVDAGEKQARIDVGYGLEGTLTDAQSFLILHNVVFPRFRQGDYAAGIVAGTDSILSALGHQHLAVQRKQVHERNGTGLLMLFVLFFALAPLLRALSGRRPGSPGYAHGGMGGGWLGWLALGMLGGGLGGGFGGGLGGGGFGGFSGGGGSFGGGGAAGSW</sequence>
<proteinExistence type="predicted"/>
<evidence type="ECO:0000313" key="3">
    <source>
        <dbReference type="EMBL" id="EQD67779.1"/>
    </source>
</evidence>
<dbReference type="AlphaFoldDB" id="T1CK78"/>